<accession>A0ACB7HPZ2</accession>
<reference evidence="2" key="1">
    <citation type="journal article" date="2016" name="Nat. Biotechnol.">
        <title>Sequencing wild and cultivated cassava and related species reveals extensive interspecific hybridization and genetic diversity.</title>
        <authorList>
            <person name="Bredeson J.V."/>
            <person name="Lyons J.B."/>
            <person name="Prochnik S.E."/>
            <person name="Wu G.A."/>
            <person name="Ha C.M."/>
            <person name="Edsinger-Gonzales E."/>
            <person name="Grimwood J."/>
            <person name="Schmutz J."/>
            <person name="Rabbi I.Y."/>
            <person name="Egesi C."/>
            <person name="Nauluvula P."/>
            <person name="Lebot V."/>
            <person name="Ndunguru J."/>
            <person name="Mkamilo G."/>
            <person name="Bart R.S."/>
            <person name="Setter T.L."/>
            <person name="Gleadow R.M."/>
            <person name="Kulakow P."/>
            <person name="Ferguson M.E."/>
            <person name="Rounsley S."/>
            <person name="Rokhsar D.S."/>
        </authorList>
    </citation>
    <scope>NUCLEOTIDE SEQUENCE [LARGE SCALE GENOMIC DNA]</scope>
    <source>
        <strain evidence="2">cv. AM560-2</strain>
    </source>
</reference>
<proteinExistence type="predicted"/>
<evidence type="ECO:0000313" key="1">
    <source>
        <dbReference type="EMBL" id="KAG8654857.1"/>
    </source>
</evidence>
<sequence>NLIHDLARSIAESEYVWVENDRMLQNFSQIRHSSVICNFSLHTIPESLYEARKLRTLILLLPKGDLGEVPRNVFSSFRYLRVLDLSSSGIKKLSASISSFIFLKYLDISNTHVKDLPESVCNLQNLQVMDLSGCYDLNKLPRGIARISKLRHLILNGCDRLRKIPPLIGKLVYLRTLSMFVVGREIGESIRELENLNLGGQLTIRCLENVREAAEAIKADLIGKRNLQSLSLSWGNDNGVTGSANNGQVEQVLNYLQPHKYLKKLSIDGYQGLHFPGWMAFCNLPNLTELVLMNCRRCKDLPALGQLPFLKVLYLQGMDAVTSIGSQFYGQSEKAFPSLEELSLVDFPNLETWRSFNRREDFPSLAKLVINKCFKLRNMPYFPCVQHLELRSCDNMVLESASELTSITVLVIDKFAELVFLENLLQSNNLLTSLMISSCPKLCSISPSLAELKNLKSLAVRWCKELHSLPHGLQNLASLESLEIVECHSLVSLPEGIQGLRSLRYLSIENCNNLTSLPLELQFPASLEHLTVMYCPQLASMPDDFQHPSALRSLSLLNLPKLSSLPQGLQYVTTLQNLEIRGCPTLKALPEWLVNLTLLRSLALSECQNLKSLPEGLQRLSSLQHLSIQECPVLEERCRRDVGEDWPKIASIAHFYMGSQEQRDHNGTSSSTHRN</sequence>
<gene>
    <name evidence="1" type="ORF">MANES_05G186901v8</name>
</gene>
<evidence type="ECO:0000313" key="2">
    <source>
        <dbReference type="Proteomes" id="UP000091857"/>
    </source>
</evidence>
<dbReference type="EMBL" id="CM004391">
    <property type="protein sequence ID" value="KAG8654857.1"/>
    <property type="molecule type" value="Genomic_DNA"/>
</dbReference>
<keyword evidence="2" id="KW-1185">Reference proteome</keyword>
<dbReference type="Proteomes" id="UP000091857">
    <property type="component" value="Chromosome 5"/>
</dbReference>
<name>A0ACB7HPZ2_MANES</name>
<comment type="caution">
    <text evidence="1">The sequence shown here is derived from an EMBL/GenBank/DDBJ whole genome shotgun (WGS) entry which is preliminary data.</text>
</comment>
<feature type="non-terminal residue" evidence="1">
    <location>
        <position position="1"/>
    </location>
</feature>
<organism evidence="1 2">
    <name type="scientific">Manihot esculenta</name>
    <name type="common">Cassava</name>
    <name type="synonym">Jatropha manihot</name>
    <dbReference type="NCBI Taxonomy" id="3983"/>
    <lineage>
        <taxon>Eukaryota</taxon>
        <taxon>Viridiplantae</taxon>
        <taxon>Streptophyta</taxon>
        <taxon>Embryophyta</taxon>
        <taxon>Tracheophyta</taxon>
        <taxon>Spermatophyta</taxon>
        <taxon>Magnoliopsida</taxon>
        <taxon>eudicotyledons</taxon>
        <taxon>Gunneridae</taxon>
        <taxon>Pentapetalae</taxon>
        <taxon>rosids</taxon>
        <taxon>fabids</taxon>
        <taxon>Malpighiales</taxon>
        <taxon>Euphorbiaceae</taxon>
        <taxon>Crotonoideae</taxon>
        <taxon>Manihoteae</taxon>
        <taxon>Manihot</taxon>
    </lineage>
</organism>
<protein>
    <submittedName>
        <fullName evidence="1">Uncharacterized protein</fullName>
    </submittedName>
</protein>